<dbReference type="AlphaFoldDB" id="A0A0F9NDL1"/>
<evidence type="ECO:0000313" key="1">
    <source>
        <dbReference type="EMBL" id="KKN17580.1"/>
    </source>
</evidence>
<name>A0A0F9NDL1_9ZZZZ</name>
<organism evidence="1">
    <name type="scientific">marine sediment metagenome</name>
    <dbReference type="NCBI Taxonomy" id="412755"/>
    <lineage>
        <taxon>unclassified sequences</taxon>
        <taxon>metagenomes</taxon>
        <taxon>ecological metagenomes</taxon>
    </lineage>
</organism>
<gene>
    <name evidence="1" type="ORF">LCGC14_0964460</name>
</gene>
<protein>
    <submittedName>
        <fullName evidence="1">Uncharacterized protein</fullName>
    </submittedName>
</protein>
<dbReference type="EMBL" id="LAZR01003507">
    <property type="protein sequence ID" value="KKN17580.1"/>
    <property type="molecule type" value="Genomic_DNA"/>
</dbReference>
<comment type="caution">
    <text evidence="1">The sequence shown here is derived from an EMBL/GenBank/DDBJ whole genome shotgun (WGS) entry which is preliminary data.</text>
</comment>
<sequence length="210" mass="22357">MAEETKAPPTVAELEGKVQRLTNQATIDGQNALDAGKAFAQAVKSGDVDRALELADARGKANAALGKTNSQLKTATNAVNSQKLQANAGKRADIHDAMRQDKSVVGHVKALFALGADWVNFEEGEGDEIIVNSGGADIRKTRAPGSGGGGNRGTASWEVDGQSFTSRELIDAHPDLLTDKVREHYESGNFRAFSMTREAERIHEKLTSGN</sequence>
<proteinExistence type="predicted"/>
<accession>A0A0F9NDL1</accession>
<reference evidence="1" key="1">
    <citation type="journal article" date="2015" name="Nature">
        <title>Complex archaea that bridge the gap between prokaryotes and eukaryotes.</title>
        <authorList>
            <person name="Spang A."/>
            <person name="Saw J.H."/>
            <person name="Jorgensen S.L."/>
            <person name="Zaremba-Niedzwiedzka K."/>
            <person name="Martijn J."/>
            <person name="Lind A.E."/>
            <person name="van Eijk R."/>
            <person name="Schleper C."/>
            <person name="Guy L."/>
            <person name="Ettema T.J."/>
        </authorList>
    </citation>
    <scope>NUCLEOTIDE SEQUENCE</scope>
</reference>